<evidence type="ECO:0000256" key="3">
    <source>
        <dbReference type="ARBA" id="ARBA00023163"/>
    </source>
</evidence>
<dbReference type="Gene3D" id="1.10.10.60">
    <property type="entry name" value="Homeodomain-like"/>
    <property type="match status" value="1"/>
</dbReference>
<dbReference type="InterPro" id="IPR032687">
    <property type="entry name" value="AraC-type_N"/>
</dbReference>
<keyword evidence="3" id="KW-0804">Transcription</keyword>
<keyword evidence="1" id="KW-0805">Transcription regulation</keyword>
<sequence length="337" mass="38973">MKEFDIGFIRLNFIKPLLDGLNTEFAIKPNDLGIPSALLEEPLSLIPISFANRWVEQAEHLSQDPLFMLKLAPYINFESVQLFNKWVYYTPDFVVTFRRINYGCSLLQSGCSFSGLQSGNIVKWTYSNPYATHQARLHDSLRMAIMKVNMLRYYLGSDFSPLQVFLTGPAADLKRLEAFFGCKVKLSSAQTEVWVNASVTHLDEKSQWEKQAPLRLSDAQFDEYINIPQPHDMVKSLYSLINFSRYYGRPNVEFLADCLSISRQQLQRRLSAHGWNFSAMTANVLCNEAVQYLFKGYDINDIAQRLSYSNEQSFCRAFKRLRGMTPYQYMQKLKTKT</sequence>
<dbReference type="SUPFAM" id="SSF46689">
    <property type="entry name" value="Homeodomain-like"/>
    <property type="match status" value="1"/>
</dbReference>
<dbReference type="SMART" id="SM00342">
    <property type="entry name" value="HTH_ARAC"/>
    <property type="match status" value="1"/>
</dbReference>
<dbReference type="InterPro" id="IPR009057">
    <property type="entry name" value="Homeodomain-like_sf"/>
</dbReference>
<dbReference type="RefSeq" id="WP_163130705.1">
    <property type="nucleotide sequence ID" value="NZ_JAYDYW010000007.1"/>
</dbReference>
<organism evidence="5 6">
    <name type="scientific">Agarivorans aestuarii</name>
    <dbReference type="NCBI Taxonomy" id="1563703"/>
    <lineage>
        <taxon>Bacteria</taxon>
        <taxon>Pseudomonadati</taxon>
        <taxon>Pseudomonadota</taxon>
        <taxon>Gammaproteobacteria</taxon>
        <taxon>Alteromonadales</taxon>
        <taxon>Alteromonadaceae</taxon>
        <taxon>Agarivorans</taxon>
    </lineage>
</organism>
<protein>
    <submittedName>
        <fullName evidence="5">AraC family transcriptional regulator ligand-binding domain-containing protein</fullName>
    </submittedName>
</protein>
<evidence type="ECO:0000256" key="1">
    <source>
        <dbReference type="ARBA" id="ARBA00023015"/>
    </source>
</evidence>
<evidence type="ECO:0000313" key="5">
    <source>
        <dbReference type="EMBL" id="MEE1674248.1"/>
    </source>
</evidence>
<dbReference type="InterPro" id="IPR020449">
    <property type="entry name" value="Tscrpt_reg_AraC-type_HTH"/>
</dbReference>
<dbReference type="Proteomes" id="UP001310248">
    <property type="component" value="Unassembled WGS sequence"/>
</dbReference>
<dbReference type="EMBL" id="JAYDYW010000007">
    <property type="protein sequence ID" value="MEE1674248.1"/>
    <property type="molecule type" value="Genomic_DNA"/>
</dbReference>
<reference evidence="6" key="1">
    <citation type="submission" date="2023-07" db="EMBL/GenBank/DDBJ databases">
        <title>Draft genome sequence of Agarivorans aestuarii strain ZMCS4, a CAZymes producing bacteria isolated from the marine brown algae Clodostephus spongiosus.</title>
        <authorList>
            <person name="Lorente B."/>
            <person name="Cabral C."/>
            <person name="Frias J."/>
            <person name="Faria J."/>
            <person name="Toubarro D."/>
        </authorList>
    </citation>
    <scope>NUCLEOTIDE SEQUENCE [LARGE SCALE GENOMIC DNA]</scope>
    <source>
        <strain evidence="6">ZMCS4</strain>
    </source>
</reference>
<dbReference type="PANTHER" id="PTHR47894:SF1">
    <property type="entry name" value="HTH-TYPE TRANSCRIPTIONAL REGULATOR VQSM"/>
    <property type="match status" value="1"/>
</dbReference>
<feature type="domain" description="HTH araC/xylS-type" evidence="4">
    <location>
        <begin position="235"/>
        <end position="332"/>
    </location>
</feature>
<comment type="caution">
    <text evidence="5">The sequence shown here is derived from an EMBL/GenBank/DDBJ whole genome shotgun (WGS) entry which is preliminary data.</text>
</comment>
<accession>A0ABU7G4B5</accession>
<dbReference type="PRINTS" id="PR00032">
    <property type="entry name" value="HTHARAC"/>
</dbReference>
<gene>
    <name evidence="5" type="ORF">SNR37_003685</name>
</gene>
<dbReference type="PROSITE" id="PS01124">
    <property type="entry name" value="HTH_ARAC_FAMILY_2"/>
    <property type="match status" value="1"/>
</dbReference>
<dbReference type="Pfam" id="PF12833">
    <property type="entry name" value="HTH_18"/>
    <property type="match status" value="1"/>
</dbReference>
<reference evidence="5 6" key="2">
    <citation type="submission" date="2023-12" db="EMBL/GenBank/DDBJ databases">
        <authorList>
            <consortium name="Cladostephus spongiosus"/>
            <person name="Lorente B."/>
            <person name="Cabral C."/>
            <person name="Frias J."/>
            <person name="Faria J."/>
            <person name="Toubarro D."/>
        </authorList>
    </citation>
    <scope>NUCLEOTIDE SEQUENCE [LARGE SCALE GENOMIC DNA]</scope>
    <source>
        <strain evidence="5 6">ZMCS4</strain>
    </source>
</reference>
<keyword evidence="2" id="KW-0238">DNA-binding</keyword>
<dbReference type="InterPro" id="IPR018060">
    <property type="entry name" value="HTH_AraC"/>
</dbReference>
<evidence type="ECO:0000256" key="2">
    <source>
        <dbReference type="ARBA" id="ARBA00023125"/>
    </source>
</evidence>
<name>A0ABU7G4B5_9ALTE</name>
<dbReference type="Pfam" id="PF12625">
    <property type="entry name" value="Arabinose_bd"/>
    <property type="match status" value="1"/>
</dbReference>
<dbReference type="PANTHER" id="PTHR47894">
    <property type="entry name" value="HTH-TYPE TRANSCRIPTIONAL REGULATOR GADX"/>
    <property type="match status" value="1"/>
</dbReference>
<keyword evidence="6" id="KW-1185">Reference proteome</keyword>
<proteinExistence type="predicted"/>
<evidence type="ECO:0000259" key="4">
    <source>
        <dbReference type="PROSITE" id="PS01124"/>
    </source>
</evidence>
<evidence type="ECO:0000313" key="6">
    <source>
        <dbReference type="Proteomes" id="UP001310248"/>
    </source>
</evidence>